<dbReference type="VEuPathDB" id="FungiDB:PAAG_01447"/>
<accession>C1GSF2</accession>
<dbReference type="AlphaFoldDB" id="C1GSF2"/>
<name>C1GSF2_PARBA</name>
<dbReference type="GeneID" id="9099796"/>
<organism evidence="2 3">
    <name type="scientific">Paracoccidioides lutzii (strain ATCC MYA-826 / Pb01)</name>
    <name type="common">Paracoccidioides brasiliensis</name>
    <dbReference type="NCBI Taxonomy" id="502779"/>
    <lineage>
        <taxon>Eukaryota</taxon>
        <taxon>Fungi</taxon>
        <taxon>Dikarya</taxon>
        <taxon>Ascomycota</taxon>
        <taxon>Pezizomycotina</taxon>
        <taxon>Eurotiomycetes</taxon>
        <taxon>Eurotiomycetidae</taxon>
        <taxon>Onygenales</taxon>
        <taxon>Ajellomycetaceae</taxon>
        <taxon>Paracoccidioides</taxon>
    </lineage>
</organism>
<keyword evidence="3" id="KW-1185">Reference proteome</keyword>
<reference evidence="2 3" key="1">
    <citation type="journal article" date="2011" name="PLoS Genet.">
        <title>Comparative genomic analysis of human fungal pathogens causing paracoccidioidomycosis.</title>
        <authorList>
            <person name="Desjardins C.A."/>
            <person name="Champion M.D."/>
            <person name="Holder J.W."/>
            <person name="Muszewska A."/>
            <person name="Goldberg J."/>
            <person name="Bailao A.M."/>
            <person name="Brigido M.M."/>
            <person name="Ferreira M.E."/>
            <person name="Garcia A.M."/>
            <person name="Grynberg M."/>
            <person name="Gujja S."/>
            <person name="Heiman D.I."/>
            <person name="Henn M.R."/>
            <person name="Kodira C.D."/>
            <person name="Leon-Narvaez H."/>
            <person name="Longo L.V."/>
            <person name="Ma L.J."/>
            <person name="Malavazi I."/>
            <person name="Matsuo A.L."/>
            <person name="Morais F.V."/>
            <person name="Pereira M."/>
            <person name="Rodriguez-Brito S."/>
            <person name="Sakthikumar S."/>
            <person name="Salem-Izacc S.M."/>
            <person name="Sykes S.M."/>
            <person name="Teixeira M.M."/>
            <person name="Vallejo M.C."/>
            <person name="Walter M.E."/>
            <person name="Yandava C."/>
            <person name="Young S."/>
            <person name="Zeng Q."/>
            <person name="Zucker J."/>
            <person name="Felipe M.S."/>
            <person name="Goldman G.H."/>
            <person name="Haas B.J."/>
            <person name="McEwen J.G."/>
            <person name="Nino-Vega G."/>
            <person name="Puccia R."/>
            <person name="San-Blas G."/>
            <person name="Soares C.M."/>
            <person name="Birren B.W."/>
            <person name="Cuomo C.A."/>
        </authorList>
    </citation>
    <scope>NUCLEOTIDE SEQUENCE [LARGE SCALE GENOMIC DNA]</scope>
    <source>
        <strain evidence="3">ATCC MYA-826 / Pb01</strain>
    </source>
</reference>
<evidence type="ECO:0000313" key="3">
    <source>
        <dbReference type="Proteomes" id="UP000002059"/>
    </source>
</evidence>
<gene>
    <name evidence="2" type="ORF">PAAG_01447</name>
</gene>
<evidence type="ECO:0000256" key="1">
    <source>
        <dbReference type="SAM" id="MobiDB-lite"/>
    </source>
</evidence>
<dbReference type="RefSeq" id="XP_002796439.2">
    <property type="nucleotide sequence ID" value="XM_002796393.2"/>
</dbReference>
<evidence type="ECO:0000313" key="2">
    <source>
        <dbReference type="EMBL" id="EEH38985.2"/>
    </source>
</evidence>
<protein>
    <submittedName>
        <fullName evidence="2">Uncharacterized protein</fullName>
    </submittedName>
</protein>
<sequence>MECTRWPIRVQGNWNLPPEKPPEGARPSQDPAFIPDHFFVSPFHAPTAVACNDQERLSRAGMPKFDYRIESHCCKNYPSPLVDCQVSPARPEMRTITGSPWFGPNEYHNRRRGRSNRNGKEAQLHVAAEIAAIGATSLTLKIPPIVPPRFAELVGWWWEWWDSERTRLPHAGKPAEVHTHWVPRKTGLMLTACVHRVRDFRHWRRRPKRGE</sequence>
<proteinExistence type="predicted"/>
<dbReference type="HOGENOM" id="CLU_1305200_0_0_1"/>
<dbReference type="KEGG" id="pbl:PAAG_01447"/>
<dbReference type="EMBL" id="KN293994">
    <property type="protein sequence ID" value="EEH38985.2"/>
    <property type="molecule type" value="Genomic_DNA"/>
</dbReference>
<dbReference type="OrthoDB" id="10482055at2759"/>
<feature type="region of interest" description="Disordered" evidence="1">
    <location>
        <begin position="95"/>
        <end position="119"/>
    </location>
</feature>
<dbReference type="Proteomes" id="UP000002059">
    <property type="component" value="Partially assembled WGS sequence"/>
</dbReference>